<comment type="function">
    <text evidence="12">Catalyzes the NADPH-dependent reduction of beta-ketoacyl-ACP substrates to beta-hydroxyacyl-ACP products, the first reductive step in the elongation cycle of fatty acid biosynthesis.</text>
</comment>
<accession>A0A0B5BFI4</accession>
<evidence type="ECO:0000256" key="7">
    <source>
        <dbReference type="ARBA" id="ARBA00023002"/>
    </source>
</evidence>
<comment type="catalytic activity">
    <reaction evidence="12">
        <text>a (3R)-hydroxyacyl-[ACP] + NADP(+) = a 3-oxoacyl-[ACP] + NADPH + H(+)</text>
        <dbReference type="Rhea" id="RHEA:17397"/>
        <dbReference type="Rhea" id="RHEA-COMP:9916"/>
        <dbReference type="Rhea" id="RHEA-COMP:9945"/>
        <dbReference type="ChEBI" id="CHEBI:15378"/>
        <dbReference type="ChEBI" id="CHEBI:57783"/>
        <dbReference type="ChEBI" id="CHEBI:58349"/>
        <dbReference type="ChEBI" id="CHEBI:78776"/>
        <dbReference type="ChEBI" id="CHEBI:78827"/>
        <dbReference type="EC" id="1.1.1.100"/>
    </reaction>
</comment>
<gene>
    <name evidence="14" type="ORF">GPICK_07935</name>
</gene>
<evidence type="ECO:0000259" key="13">
    <source>
        <dbReference type="SMART" id="SM00822"/>
    </source>
</evidence>
<dbReference type="CDD" id="cd05333">
    <property type="entry name" value="BKR_SDR_c"/>
    <property type="match status" value="1"/>
</dbReference>
<dbReference type="NCBIfam" id="NF004197">
    <property type="entry name" value="PRK05653.1-1"/>
    <property type="match status" value="1"/>
</dbReference>
<dbReference type="AlphaFoldDB" id="A0A0B5BFI4"/>
<evidence type="ECO:0000313" key="14">
    <source>
        <dbReference type="EMBL" id="AJE03290.1"/>
    </source>
</evidence>
<dbReference type="SMART" id="SM00822">
    <property type="entry name" value="PKS_KR"/>
    <property type="match status" value="1"/>
</dbReference>
<keyword evidence="15" id="KW-1185">Reference proteome</keyword>
<dbReference type="GO" id="GO:0051287">
    <property type="term" value="F:NAD binding"/>
    <property type="evidence" value="ECO:0007669"/>
    <property type="project" value="UniProtKB-UniRule"/>
</dbReference>
<dbReference type="InterPro" id="IPR057326">
    <property type="entry name" value="KR_dom"/>
</dbReference>
<dbReference type="SUPFAM" id="SSF51735">
    <property type="entry name" value="NAD(P)-binding Rossmann-fold domains"/>
    <property type="match status" value="1"/>
</dbReference>
<dbReference type="InterPro" id="IPR050259">
    <property type="entry name" value="SDR"/>
</dbReference>
<dbReference type="GO" id="GO:0004316">
    <property type="term" value="F:3-oxoacyl-[acyl-carrier-protein] reductase (NADPH) activity"/>
    <property type="evidence" value="ECO:0007669"/>
    <property type="project" value="UniProtKB-UniRule"/>
</dbReference>
<organism evidence="14 15">
    <name type="scientific">Geobacter pickeringii</name>
    <dbReference type="NCBI Taxonomy" id="345632"/>
    <lineage>
        <taxon>Bacteria</taxon>
        <taxon>Pseudomonadati</taxon>
        <taxon>Thermodesulfobacteriota</taxon>
        <taxon>Desulfuromonadia</taxon>
        <taxon>Geobacterales</taxon>
        <taxon>Geobacteraceae</taxon>
        <taxon>Geobacter</taxon>
    </lineage>
</organism>
<dbReference type="HOGENOM" id="CLU_010194_1_3_7"/>
<proteinExistence type="inferred from homology"/>
<feature type="active site" description="Proton acceptor" evidence="10">
    <location>
        <position position="154"/>
    </location>
</feature>
<dbReference type="NCBIfam" id="NF009466">
    <property type="entry name" value="PRK12826.1-2"/>
    <property type="match status" value="1"/>
</dbReference>
<sequence>MNLMGKVAIVTGASRGIGRAVALKLAREGADVVVTATTLESAQATASEIEAIGRKSLAAAVDVSDSAAVESLFAAVVETFGKVDILVNNAGITRDGLLLRMKDADWDAVIDVNLKGAFNCVREASKLMTKARSGRIINISSVVGEMGNAGQINYCASKAGMIGLTKSAARELAKRGITVNAVTPGFIETDMTAVLSEKVREGLLQQIPLERLGAPDDVANAVFFLASDLGSYVTGHVLSVNGGMYM</sequence>
<feature type="binding site" evidence="11">
    <location>
        <position position="37"/>
    </location>
    <ligand>
        <name>NADP(+)</name>
        <dbReference type="ChEBI" id="CHEBI:58349"/>
    </ligand>
</feature>
<evidence type="ECO:0000256" key="2">
    <source>
        <dbReference type="ARBA" id="ARBA00006484"/>
    </source>
</evidence>
<comment type="similarity">
    <text evidence="2 12">Belongs to the short-chain dehydrogenases/reductases (SDR) family.</text>
</comment>
<keyword evidence="6 11" id="KW-0521">NADP</keyword>
<keyword evidence="4 12" id="KW-0444">Lipid biosynthesis</keyword>
<evidence type="ECO:0000256" key="9">
    <source>
        <dbReference type="ARBA" id="ARBA00023160"/>
    </source>
</evidence>
<evidence type="ECO:0000256" key="3">
    <source>
        <dbReference type="ARBA" id="ARBA00012948"/>
    </source>
</evidence>
<dbReference type="PRINTS" id="PR00080">
    <property type="entry name" value="SDRFAMILY"/>
</dbReference>
<feature type="binding site" evidence="11">
    <location>
        <begin position="154"/>
        <end position="158"/>
    </location>
    <ligand>
        <name>NADP(+)</name>
        <dbReference type="ChEBI" id="CHEBI:58349"/>
    </ligand>
</feature>
<dbReference type="NCBIfam" id="NF005559">
    <property type="entry name" value="PRK07231.1"/>
    <property type="match status" value="1"/>
</dbReference>
<dbReference type="RefSeq" id="WP_039741954.1">
    <property type="nucleotide sequence ID" value="NZ_CP009788.1"/>
</dbReference>
<keyword evidence="9 12" id="KW-0275">Fatty acid biosynthesis</keyword>
<dbReference type="PANTHER" id="PTHR42879">
    <property type="entry name" value="3-OXOACYL-(ACYL-CARRIER-PROTEIN) REDUCTASE"/>
    <property type="match status" value="1"/>
</dbReference>
<evidence type="ECO:0000256" key="1">
    <source>
        <dbReference type="ARBA" id="ARBA00005194"/>
    </source>
</evidence>
<evidence type="ECO:0000256" key="4">
    <source>
        <dbReference type="ARBA" id="ARBA00022516"/>
    </source>
</evidence>
<dbReference type="PRINTS" id="PR00081">
    <property type="entry name" value="GDHRDH"/>
</dbReference>
<dbReference type="PANTHER" id="PTHR42879:SF2">
    <property type="entry name" value="3-OXOACYL-[ACYL-CARRIER-PROTEIN] REDUCTASE FABG"/>
    <property type="match status" value="1"/>
</dbReference>
<evidence type="ECO:0000256" key="8">
    <source>
        <dbReference type="ARBA" id="ARBA00023098"/>
    </source>
</evidence>
<dbReference type="InterPro" id="IPR036291">
    <property type="entry name" value="NAD(P)-bd_dom_sf"/>
</dbReference>
<feature type="domain" description="Ketoreductase" evidence="13">
    <location>
        <begin position="6"/>
        <end position="185"/>
    </location>
</feature>
<dbReference type="InterPro" id="IPR002347">
    <property type="entry name" value="SDR_fam"/>
</dbReference>
<feature type="binding site" evidence="11">
    <location>
        <position position="89"/>
    </location>
    <ligand>
        <name>NADP(+)</name>
        <dbReference type="ChEBI" id="CHEBI:58349"/>
    </ligand>
</feature>
<dbReference type="Gene3D" id="3.40.50.720">
    <property type="entry name" value="NAD(P)-binding Rossmann-like Domain"/>
    <property type="match status" value="1"/>
</dbReference>
<evidence type="ECO:0000256" key="10">
    <source>
        <dbReference type="PIRSR" id="PIRSR611284-1"/>
    </source>
</evidence>
<dbReference type="EMBL" id="CP009788">
    <property type="protein sequence ID" value="AJE03290.1"/>
    <property type="molecule type" value="Genomic_DNA"/>
</dbReference>
<dbReference type="FunFam" id="3.40.50.720:FF:000037">
    <property type="entry name" value="3-oxoacyl-[acyl-carrier-protein] reductase FabG"/>
    <property type="match status" value="1"/>
</dbReference>
<dbReference type="UniPathway" id="UPA00094"/>
<dbReference type="KEGG" id="gpi:GPICK_07935"/>
<dbReference type="PROSITE" id="PS00061">
    <property type="entry name" value="ADH_SHORT"/>
    <property type="match status" value="1"/>
</dbReference>
<dbReference type="NCBIfam" id="TIGR01830">
    <property type="entry name" value="3oxo_ACP_reduc"/>
    <property type="match status" value="1"/>
</dbReference>
<reference evidence="14 15" key="1">
    <citation type="journal article" date="2015" name="Genome Announc.">
        <title>Complete Genome of Geobacter pickeringii G13T, a Metal-Reducing Isolate from Sedimentary Kaolin Deposits.</title>
        <authorList>
            <person name="Badalamenti J.P."/>
            <person name="Bond D.R."/>
        </authorList>
    </citation>
    <scope>NUCLEOTIDE SEQUENCE [LARGE SCALE GENOMIC DNA]</scope>
    <source>
        <strain evidence="14 15">G13</strain>
    </source>
</reference>
<dbReference type="InterPro" id="IPR011284">
    <property type="entry name" value="3oxo_ACP_reduc"/>
</dbReference>
<evidence type="ECO:0000256" key="6">
    <source>
        <dbReference type="ARBA" id="ARBA00022857"/>
    </source>
</evidence>
<dbReference type="InterPro" id="IPR020904">
    <property type="entry name" value="Sc_DH/Rdtase_CS"/>
</dbReference>
<evidence type="ECO:0000256" key="11">
    <source>
        <dbReference type="PIRSR" id="PIRSR611284-2"/>
    </source>
</evidence>
<feature type="binding site" evidence="11">
    <location>
        <position position="187"/>
    </location>
    <ligand>
        <name>NADP(+)</name>
        <dbReference type="ChEBI" id="CHEBI:58349"/>
    </ligand>
</feature>
<evidence type="ECO:0000256" key="12">
    <source>
        <dbReference type="RuleBase" id="RU366074"/>
    </source>
</evidence>
<comment type="pathway">
    <text evidence="1 12">Lipid metabolism; fatty acid biosynthesis.</text>
</comment>
<dbReference type="Proteomes" id="UP000057609">
    <property type="component" value="Chromosome"/>
</dbReference>
<dbReference type="NCBIfam" id="NF004198">
    <property type="entry name" value="PRK05653.1-3"/>
    <property type="match status" value="1"/>
</dbReference>
<evidence type="ECO:0000313" key="15">
    <source>
        <dbReference type="Proteomes" id="UP000057609"/>
    </source>
</evidence>
<dbReference type="NCBIfam" id="NF004199">
    <property type="entry name" value="PRK05653.1-4"/>
    <property type="match status" value="1"/>
</dbReference>
<feature type="binding site" evidence="11">
    <location>
        <begin position="12"/>
        <end position="15"/>
    </location>
    <ligand>
        <name>NADP(+)</name>
        <dbReference type="ChEBI" id="CHEBI:58349"/>
    </ligand>
</feature>
<evidence type="ECO:0000256" key="5">
    <source>
        <dbReference type="ARBA" id="ARBA00022832"/>
    </source>
</evidence>
<dbReference type="Pfam" id="PF13561">
    <property type="entry name" value="adh_short_C2"/>
    <property type="match status" value="1"/>
</dbReference>
<dbReference type="EC" id="1.1.1.100" evidence="3 12"/>
<comment type="subunit">
    <text evidence="12">Homotetramer.</text>
</comment>
<dbReference type="OrthoDB" id="5363038at2"/>
<keyword evidence="5 12" id="KW-0276">Fatty acid metabolism</keyword>
<keyword evidence="7 12" id="KW-0560">Oxidoreductase</keyword>
<protein>
    <recommendedName>
        <fullName evidence="3 12">3-oxoacyl-[acyl-carrier-protein] reductase</fullName>
        <ecNumber evidence="3 12">1.1.1.100</ecNumber>
    </recommendedName>
</protein>
<dbReference type="STRING" id="345632.GPICK_07935"/>
<name>A0A0B5BFI4_9BACT</name>
<keyword evidence="8 12" id="KW-0443">Lipid metabolism</keyword>
<dbReference type="GO" id="GO:0030497">
    <property type="term" value="P:fatty acid elongation"/>
    <property type="evidence" value="ECO:0007669"/>
    <property type="project" value="UniProtKB-ARBA"/>
</dbReference>